<organism evidence="10 11">
    <name type="scientific">Hibiscus sabdariffa</name>
    <name type="common">roselle</name>
    <dbReference type="NCBI Taxonomy" id="183260"/>
    <lineage>
        <taxon>Eukaryota</taxon>
        <taxon>Viridiplantae</taxon>
        <taxon>Streptophyta</taxon>
        <taxon>Embryophyta</taxon>
        <taxon>Tracheophyta</taxon>
        <taxon>Spermatophyta</taxon>
        <taxon>Magnoliopsida</taxon>
        <taxon>eudicotyledons</taxon>
        <taxon>Gunneridae</taxon>
        <taxon>Pentapetalae</taxon>
        <taxon>rosids</taxon>
        <taxon>malvids</taxon>
        <taxon>Malvales</taxon>
        <taxon>Malvaceae</taxon>
        <taxon>Malvoideae</taxon>
        <taxon>Hibiscus</taxon>
    </lineage>
</organism>
<comment type="subunit">
    <text evidence="3 8">Homodimer and heterodimers.</text>
</comment>
<dbReference type="Proteomes" id="UP001396334">
    <property type="component" value="Unassembled WGS sequence"/>
</dbReference>
<proteinExistence type="inferred from homology"/>
<sequence length="206" mass="22006">MNMDGIGSNLKVVESSRRIRYCDGLLRVLGLILTLVAAILTGVDKETKTVTISITKTLPILHVPVTAKWHYMSAFVYFLISNAIAFSYAAASLVASMSVRTSKDKTGIVLVVLDTTVMGLLLSANGAAIAVGVLGQYGNSHVQWKRVCNITGRSQPSQEIKVDDGMGWESRGSMGSRWLVGGGGINVYYYLFVALALVGKEVGSAS</sequence>
<evidence type="ECO:0000256" key="8">
    <source>
        <dbReference type="RuleBase" id="RU361233"/>
    </source>
</evidence>
<feature type="transmembrane region" description="Helical" evidence="8">
    <location>
        <begin position="178"/>
        <end position="198"/>
    </location>
</feature>
<evidence type="ECO:0000256" key="1">
    <source>
        <dbReference type="ARBA" id="ARBA00004651"/>
    </source>
</evidence>
<name>A0ABR2TTV3_9ROSI</name>
<feature type="transmembrane region" description="Helical" evidence="8">
    <location>
        <begin position="24"/>
        <end position="43"/>
    </location>
</feature>
<evidence type="ECO:0000313" key="10">
    <source>
        <dbReference type="EMBL" id="KAK9040861.1"/>
    </source>
</evidence>
<evidence type="ECO:0000256" key="6">
    <source>
        <dbReference type="ARBA" id="ARBA00022989"/>
    </source>
</evidence>
<dbReference type="Pfam" id="PF04535">
    <property type="entry name" value="CASP_dom"/>
    <property type="match status" value="1"/>
</dbReference>
<dbReference type="InterPro" id="IPR006702">
    <property type="entry name" value="CASP_dom"/>
</dbReference>
<feature type="transmembrane region" description="Helical" evidence="8">
    <location>
        <begin position="74"/>
        <end position="95"/>
    </location>
</feature>
<dbReference type="PANTHER" id="PTHR36488:SF8">
    <property type="entry name" value="CASP-LIKE PROTEIN 1U1"/>
    <property type="match status" value="1"/>
</dbReference>
<comment type="similarity">
    <text evidence="2 8">Belongs to the Casparian strip membrane proteins (CASP) family.</text>
</comment>
<feature type="transmembrane region" description="Helical" evidence="8">
    <location>
        <begin position="107"/>
        <end position="134"/>
    </location>
</feature>
<feature type="domain" description="Casparian strip membrane protein" evidence="9">
    <location>
        <begin position="17"/>
        <end position="152"/>
    </location>
</feature>
<evidence type="ECO:0000256" key="2">
    <source>
        <dbReference type="ARBA" id="ARBA00007651"/>
    </source>
</evidence>
<evidence type="ECO:0000256" key="5">
    <source>
        <dbReference type="ARBA" id="ARBA00022692"/>
    </source>
</evidence>
<comment type="subcellular location">
    <subcellularLocation>
        <location evidence="1 8">Cell membrane</location>
        <topology evidence="1 8">Multi-pass membrane protein</topology>
    </subcellularLocation>
</comment>
<evidence type="ECO:0000256" key="3">
    <source>
        <dbReference type="ARBA" id="ARBA00011489"/>
    </source>
</evidence>
<comment type="caution">
    <text evidence="10">The sequence shown here is derived from an EMBL/GenBank/DDBJ whole genome shotgun (WGS) entry which is preliminary data.</text>
</comment>
<reference evidence="10 11" key="1">
    <citation type="journal article" date="2024" name="G3 (Bethesda)">
        <title>Genome assembly of Hibiscus sabdariffa L. provides insights into metabolisms of medicinal natural products.</title>
        <authorList>
            <person name="Kim T."/>
        </authorList>
    </citation>
    <scope>NUCLEOTIDE SEQUENCE [LARGE SCALE GENOMIC DNA]</scope>
    <source>
        <strain evidence="10">TK-2024</strain>
        <tissue evidence="10">Old leaves</tissue>
    </source>
</reference>
<evidence type="ECO:0000259" key="9">
    <source>
        <dbReference type="Pfam" id="PF04535"/>
    </source>
</evidence>
<dbReference type="InterPro" id="IPR044173">
    <property type="entry name" value="CASPL"/>
</dbReference>
<dbReference type="PANTHER" id="PTHR36488">
    <property type="entry name" value="CASP-LIKE PROTEIN 1U1"/>
    <property type="match status" value="1"/>
</dbReference>
<keyword evidence="6 8" id="KW-1133">Transmembrane helix</keyword>
<keyword evidence="7 8" id="KW-0472">Membrane</keyword>
<accession>A0ABR2TTV3</accession>
<evidence type="ECO:0000256" key="7">
    <source>
        <dbReference type="ARBA" id="ARBA00023136"/>
    </source>
</evidence>
<gene>
    <name evidence="10" type="ORF">V6N11_015997</name>
</gene>
<dbReference type="InterPro" id="IPR006459">
    <property type="entry name" value="CASP/CASPL"/>
</dbReference>
<dbReference type="EMBL" id="JBBPBN010000004">
    <property type="protein sequence ID" value="KAK9040861.1"/>
    <property type="molecule type" value="Genomic_DNA"/>
</dbReference>
<keyword evidence="4 8" id="KW-1003">Cell membrane</keyword>
<evidence type="ECO:0000313" key="11">
    <source>
        <dbReference type="Proteomes" id="UP001396334"/>
    </source>
</evidence>
<dbReference type="NCBIfam" id="TIGR01569">
    <property type="entry name" value="A_tha_TIGR01569"/>
    <property type="match status" value="1"/>
</dbReference>
<evidence type="ECO:0000256" key="4">
    <source>
        <dbReference type="ARBA" id="ARBA00022475"/>
    </source>
</evidence>
<keyword evidence="11" id="KW-1185">Reference proteome</keyword>
<protein>
    <recommendedName>
        <fullName evidence="8">CASP-like protein</fullName>
    </recommendedName>
</protein>
<keyword evidence="5 8" id="KW-0812">Transmembrane</keyword>